<feature type="non-terminal residue" evidence="2">
    <location>
        <position position="1"/>
    </location>
</feature>
<gene>
    <name evidence="2" type="ORF">ANCCAN_19684</name>
</gene>
<dbReference type="EMBL" id="JOJR01000777">
    <property type="protein sequence ID" value="RCN34472.1"/>
    <property type="molecule type" value="Genomic_DNA"/>
</dbReference>
<accession>A0A368FQX1</accession>
<comment type="caution">
    <text evidence="2">The sequence shown here is derived from an EMBL/GenBank/DDBJ whole genome shotgun (WGS) entry which is preliminary data.</text>
</comment>
<evidence type="ECO:0000256" key="1">
    <source>
        <dbReference type="SAM" id="Phobius"/>
    </source>
</evidence>
<keyword evidence="1" id="KW-1133">Transmembrane helix</keyword>
<evidence type="ECO:0000313" key="2">
    <source>
        <dbReference type="EMBL" id="RCN34472.1"/>
    </source>
</evidence>
<evidence type="ECO:0000313" key="3">
    <source>
        <dbReference type="Proteomes" id="UP000252519"/>
    </source>
</evidence>
<name>A0A368FQX1_ANCCA</name>
<dbReference type="Proteomes" id="UP000252519">
    <property type="component" value="Unassembled WGS sequence"/>
</dbReference>
<feature type="transmembrane region" description="Helical" evidence="1">
    <location>
        <begin position="41"/>
        <end position="61"/>
    </location>
</feature>
<organism evidence="2 3">
    <name type="scientific">Ancylostoma caninum</name>
    <name type="common">Dog hookworm</name>
    <dbReference type="NCBI Taxonomy" id="29170"/>
    <lineage>
        <taxon>Eukaryota</taxon>
        <taxon>Metazoa</taxon>
        <taxon>Ecdysozoa</taxon>
        <taxon>Nematoda</taxon>
        <taxon>Chromadorea</taxon>
        <taxon>Rhabditida</taxon>
        <taxon>Rhabditina</taxon>
        <taxon>Rhabditomorpha</taxon>
        <taxon>Strongyloidea</taxon>
        <taxon>Ancylostomatidae</taxon>
        <taxon>Ancylostomatinae</taxon>
        <taxon>Ancylostoma</taxon>
    </lineage>
</organism>
<keyword evidence="1" id="KW-0472">Membrane</keyword>
<keyword evidence="3" id="KW-1185">Reference proteome</keyword>
<keyword evidence="1" id="KW-0812">Transmembrane</keyword>
<proteinExistence type="predicted"/>
<reference evidence="2 3" key="1">
    <citation type="submission" date="2014-10" db="EMBL/GenBank/DDBJ databases">
        <title>Draft genome of the hookworm Ancylostoma caninum.</title>
        <authorList>
            <person name="Mitreva M."/>
        </authorList>
    </citation>
    <scope>NUCLEOTIDE SEQUENCE [LARGE SCALE GENOMIC DNA]</scope>
    <source>
        <strain evidence="2 3">Baltimore</strain>
    </source>
</reference>
<dbReference type="AlphaFoldDB" id="A0A368FQX1"/>
<sequence>LFSIEVPESNCRVICDEPKTTTEATISSDISELRSSARRELMNGLLMLFIVFLIIMIKKLVNFVTEQRGRQQ</sequence>
<protein>
    <submittedName>
        <fullName evidence="2">Uncharacterized protein</fullName>
    </submittedName>
</protein>